<dbReference type="Proteomes" id="UP000663850">
    <property type="component" value="Unassembled WGS sequence"/>
</dbReference>
<feature type="transmembrane region" description="Helical" evidence="9">
    <location>
        <begin position="503"/>
        <end position="521"/>
    </location>
</feature>
<evidence type="ECO:0000256" key="9">
    <source>
        <dbReference type="SAM" id="Phobius"/>
    </source>
</evidence>
<evidence type="ECO:0000256" key="8">
    <source>
        <dbReference type="SAM" id="MobiDB-lite"/>
    </source>
</evidence>
<keyword evidence="5 9" id="KW-0812">Transmembrane</keyword>
<feature type="region of interest" description="Disordered" evidence="8">
    <location>
        <begin position="217"/>
        <end position="247"/>
    </location>
</feature>
<dbReference type="InterPro" id="IPR002523">
    <property type="entry name" value="MgTranspt_CorA/ZnTranspt_ZntB"/>
</dbReference>
<reference evidence="10" key="1">
    <citation type="submission" date="2021-01" db="EMBL/GenBank/DDBJ databases">
        <authorList>
            <person name="Kaushik A."/>
        </authorList>
    </citation>
    <scope>NUCLEOTIDE SEQUENCE</scope>
    <source>
        <strain evidence="10">Type strain: AG8-Rh-89/</strain>
    </source>
</reference>
<dbReference type="AlphaFoldDB" id="A0A8H3GQH4"/>
<sequence>MPRSNSDADENDSLTSDEEAPLPQANGSTPKSPTETHHTRRTARRRPTMPAVPQPSRINPSDKPIDKFRTAVRLVAKMHKAQVALKDIGFGMGGPDSQGTRLETLYGHLNDTCNVRVWDYGPTKSNSRHFENKYNFIHWLEEGEGEGKRPLWSKVRWINVSGLSWDVLEALHHRYDLHPLSLDTVINGRQNARSKADYFPQHLFIHILSHTLAEDDNVASKKSAPPTRETNLTESPRQSKTYDPEAAIGSVPYNRRAPTRTATMATIDEPYGDNTNLGRIWTRGVETEAERKKEMNIRAIDALKQGTGRVEIDVRSVFMFLLRDGTLITMQREPTWEFGVPIYERLRLRDTLLRSSGDASLLLQSLVDLIVDEAVKITDKYHRRILKMERDILLKPKMRTVRDLHIASGDLTLHKRTLGPISQLVYGLRRYDTDRAKAVTPHDVDNPPGGFLSHQTKVYLADVHDHIEYILSSVDMFSSIAENLINYTFNLVSYETNQVMRGLTVATVIFFPLTFLTGYFGMNFEGMPSVKEHSEAMFWEIAMPVMVVIVGTFLYPDIQRIKHFLKKRAATKQFDVKQPQPQPQPQQKQPKA</sequence>
<dbReference type="SUPFAM" id="SSF144083">
    <property type="entry name" value="Magnesium transport protein CorA, transmembrane region"/>
    <property type="match status" value="1"/>
</dbReference>
<keyword evidence="3" id="KW-0813">Transport</keyword>
<dbReference type="GO" id="GO:0015095">
    <property type="term" value="F:magnesium ion transmembrane transporter activity"/>
    <property type="evidence" value="ECO:0007669"/>
    <property type="project" value="TreeGrafter"/>
</dbReference>
<dbReference type="SUPFAM" id="SSF143865">
    <property type="entry name" value="CorA soluble domain-like"/>
    <property type="match status" value="1"/>
</dbReference>
<evidence type="ECO:0000256" key="7">
    <source>
        <dbReference type="ARBA" id="ARBA00023136"/>
    </source>
</evidence>
<evidence type="ECO:0008006" key="12">
    <source>
        <dbReference type="Google" id="ProtNLM"/>
    </source>
</evidence>
<dbReference type="EMBL" id="CAJMWZ010002790">
    <property type="protein sequence ID" value="CAE6462378.1"/>
    <property type="molecule type" value="Genomic_DNA"/>
</dbReference>
<dbReference type="GO" id="GO:0015087">
    <property type="term" value="F:cobalt ion transmembrane transporter activity"/>
    <property type="evidence" value="ECO:0007669"/>
    <property type="project" value="TreeGrafter"/>
</dbReference>
<dbReference type="InterPro" id="IPR045861">
    <property type="entry name" value="CorA_cytoplasmic_dom"/>
</dbReference>
<comment type="caution">
    <text evidence="10">The sequence shown here is derived from an EMBL/GenBank/DDBJ whole genome shotgun (WGS) entry which is preliminary data.</text>
</comment>
<evidence type="ECO:0000256" key="4">
    <source>
        <dbReference type="ARBA" id="ARBA00022475"/>
    </source>
</evidence>
<evidence type="ECO:0000313" key="11">
    <source>
        <dbReference type="Proteomes" id="UP000663850"/>
    </source>
</evidence>
<feature type="region of interest" description="Disordered" evidence="8">
    <location>
        <begin position="1"/>
        <end position="65"/>
    </location>
</feature>
<evidence type="ECO:0000256" key="6">
    <source>
        <dbReference type="ARBA" id="ARBA00022989"/>
    </source>
</evidence>
<keyword evidence="4" id="KW-1003">Cell membrane</keyword>
<dbReference type="Gene3D" id="3.30.460.20">
    <property type="entry name" value="CorA soluble domain-like"/>
    <property type="match status" value="1"/>
</dbReference>
<evidence type="ECO:0000313" key="10">
    <source>
        <dbReference type="EMBL" id="CAE6462378.1"/>
    </source>
</evidence>
<dbReference type="GO" id="GO:0050897">
    <property type="term" value="F:cobalt ion binding"/>
    <property type="evidence" value="ECO:0007669"/>
    <property type="project" value="TreeGrafter"/>
</dbReference>
<feature type="region of interest" description="Disordered" evidence="8">
    <location>
        <begin position="572"/>
        <end position="592"/>
    </location>
</feature>
<comment type="subcellular location">
    <subcellularLocation>
        <location evidence="1">Cell membrane</location>
        <topology evidence="1">Multi-pass membrane protein</topology>
    </subcellularLocation>
</comment>
<dbReference type="PANTHER" id="PTHR46494:SF1">
    <property type="entry name" value="CORA FAMILY METAL ION TRANSPORTER (EUROFUNG)"/>
    <property type="match status" value="1"/>
</dbReference>
<dbReference type="PANTHER" id="PTHR46494">
    <property type="entry name" value="CORA FAMILY METAL ION TRANSPORTER (EUROFUNG)"/>
    <property type="match status" value="1"/>
</dbReference>
<evidence type="ECO:0000256" key="2">
    <source>
        <dbReference type="ARBA" id="ARBA00009765"/>
    </source>
</evidence>
<evidence type="ECO:0000256" key="3">
    <source>
        <dbReference type="ARBA" id="ARBA00022448"/>
    </source>
</evidence>
<feature type="compositionally biased region" description="Acidic residues" evidence="8">
    <location>
        <begin position="7"/>
        <end position="20"/>
    </location>
</feature>
<keyword evidence="6 9" id="KW-1133">Transmembrane helix</keyword>
<dbReference type="Pfam" id="PF01544">
    <property type="entry name" value="CorA"/>
    <property type="match status" value="1"/>
</dbReference>
<dbReference type="Gene3D" id="1.20.58.340">
    <property type="entry name" value="Magnesium transport protein CorA, transmembrane region"/>
    <property type="match status" value="2"/>
</dbReference>
<accession>A0A8H3GQH4</accession>
<dbReference type="GO" id="GO:0000287">
    <property type="term" value="F:magnesium ion binding"/>
    <property type="evidence" value="ECO:0007669"/>
    <property type="project" value="TreeGrafter"/>
</dbReference>
<dbReference type="InterPro" id="IPR045863">
    <property type="entry name" value="CorA_TM1_TM2"/>
</dbReference>
<feature type="compositionally biased region" description="Polar residues" evidence="8">
    <location>
        <begin position="228"/>
        <end position="241"/>
    </location>
</feature>
<name>A0A8H3GQH4_9AGAM</name>
<dbReference type="GO" id="GO:0005886">
    <property type="term" value="C:plasma membrane"/>
    <property type="evidence" value="ECO:0007669"/>
    <property type="project" value="UniProtKB-SubCell"/>
</dbReference>
<feature type="compositionally biased region" description="Basic residues" evidence="8">
    <location>
        <begin position="38"/>
        <end position="47"/>
    </location>
</feature>
<feature type="transmembrane region" description="Helical" evidence="9">
    <location>
        <begin position="541"/>
        <end position="558"/>
    </location>
</feature>
<protein>
    <recommendedName>
        <fullName evidence="12">Magnesium transport protein CorA</fullName>
    </recommendedName>
</protein>
<comment type="similarity">
    <text evidence="2">Belongs to the CorA metal ion transporter (MIT) (TC 1.A.35) family.</text>
</comment>
<evidence type="ECO:0000256" key="5">
    <source>
        <dbReference type="ARBA" id="ARBA00022692"/>
    </source>
</evidence>
<evidence type="ECO:0000256" key="1">
    <source>
        <dbReference type="ARBA" id="ARBA00004651"/>
    </source>
</evidence>
<organism evidence="10 11">
    <name type="scientific">Rhizoctonia solani</name>
    <dbReference type="NCBI Taxonomy" id="456999"/>
    <lineage>
        <taxon>Eukaryota</taxon>
        <taxon>Fungi</taxon>
        <taxon>Dikarya</taxon>
        <taxon>Basidiomycota</taxon>
        <taxon>Agaricomycotina</taxon>
        <taxon>Agaricomycetes</taxon>
        <taxon>Cantharellales</taxon>
        <taxon>Ceratobasidiaceae</taxon>
        <taxon>Rhizoctonia</taxon>
    </lineage>
</organism>
<proteinExistence type="inferred from homology"/>
<keyword evidence="7 9" id="KW-0472">Membrane</keyword>
<gene>
    <name evidence="10" type="ORF">RDB_LOCUS52882</name>
</gene>